<dbReference type="Pfam" id="PF01869">
    <property type="entry name" value="BcrAD_BadFG"/>
    <property type="match status" value="1"/>
</dbReference>
<evidence type="ECO:0000313" key="4">
    <source>
        <dbReference type="Proteomes" id="UP000460435"/>
    </source>
</evidence>
<protein>
    <submittedName>
        <fullName evidence="3">ATPase</fullName>
    </submittedName>
</protein>
<accession>A0A7K3LYG9</accession>
<evidence type="ECO:0000313" key="3">
    <source>
        <dbReference type="EMBL" id="NDL56066.1"/>
    </source>
</evidence>
<dbReference type="InterPro" id="IPR043129">
    <property type="entry name" value="ATPase_NBD"/>
</dbReference>
<comment type="caution">
    <text evidence="3">The sequence shown here is derived from an EMBL/GenBank/DDBJ whole genome shotgun (WGS) entry which is preliminary data.</text>
</comment>
<evidence type="ECO:0000259" key="2">
    <source>
        <dbReference type="Pfam" id="PF01869"/>
    </source>
</evidence>
<dbReference type="InterPro" id="IPR052519">
    <property type="entry name" value="Euk-type_GlcNAc_Kinase"/>
</dbReference>
<dbReference type="Gene3D" id="3.30.420.40">
    <property type="match status" value="2"/>
</dbReference>
<organism evidence="3 4">
    <name type="scientific">Phytoactinopolyspora mesophila</name>
    <dbReference type="NCBI Taxonomy" id="2650750"/>
    <lineage>
        <taxon>Bacteria</taxon>
        <taxon>Bacillati</taxon>
        <taxon>Actinomycetota</taxon>
        <taxon>Actinomycetes</taxon>
        <taxon>Jiangellales</taxon>
        <taxon>Jiangellaceae</taxon>
        <taxon>Phytoactinopolyspora</taxon>
    </lineage>
</organism>
<sequence length="384" mass="39927">MTWWRHHRDLERWLLTTPTALVLGLDIGGTSTRVLVADTAGQLHGAGTGPGANLTSHSVDNAFAAIFTALRDAVADIDPAEVRQAHIGTAGPANFKQPGVGAAFEDVWHGAGLTCPYEITGDPEVAFVAGTPEPDGSLLLCGTGAVAARFEDRRRIHTADAHGWLLGDMGSGFWLGREAVRSTLGTLGRLDLPGPLGRKVMHELLVAPPRPVSAERVSPGPSANTVATDPGPATESGSVTERLAALKGPADFRALADSLVMKVHSEAPIALARLAPLVSDTADDDPAAATIVREAADHLFGTLSTVRATDDGTPLVLAGSLLTSATPLRRLLEPRLAEKWPKATISAAHNGAAGAAWLAATRIVGADTEAATRLHTQLLASRLP</sequence>
<dbReference type="PANTHER" id="PTHR43190:SF3">
    <property type="entry name" value="N-ACETYL-D-GLUCOSAMINE KINASE"/>
    <property type="match status" value="1"/>
</dbReference>
<dbReference type="Proteomes" id="UP000460435">
    <property type="component" value="Unassembled WGS sequence"/>
</dbReference>
<name>A0A7K3LYG9_9ACTN</name>
<reference evidence="3 4" key="1">
    <citation type="submission" date="2019-11" db="EMBL/GenBank/DDBJ databases">
        <authorList>
            <person name="Li X.-J."/>
            <person name="Feng X.-M."/>
        </authorList>
    </citation>
    <scope>NUCLEOTIDE SEQUENCE [LARGE SCALE GENOMIC DNA]</scope>
    <source>
        <strain evidence="3 4">XMNu-373</strain>
    </source>
</reference>
<proteinExistence type="predicted"/>
<dbReference type="InterPro" id="IPR002731">
    <property type="entry name" value="ATPase_BadF"/>
</dbReference>
<feature type="domain" description="ATPase BadF/BadG/BcrA/BcrD type" evidence="2">
    <location>
        <begin position="23"/>
        <end position="359"/>
    </location>
</feature>
<dbReference type="AlphaFoldDB" id="A0A7K3LYG9"/>
<dbReference type="PANTHER" id="PTHR43190">
    <property type="entry name" value="N-ACETYL-D-GLUCOSAMINE KINASE"/>
    <property type="match status" value="1"/>
</dbReference>
<dbReference type="SUPFAM" id="SSF53067">
    <property type="entry name" value="Actin-like ATPase domain"/>
    <property type="match status" value="1"/>
</dbReference>
<evidence type="ECO:0000256" key="1">
    <source>
        <dbReference type="SAM" id="MobiDB-lite"/>
    </source>
</evidence>
<feature type="region of interest" description="Disordered" evidence="1">
    <location>
        <begin position="211"/>
        <end position="237"/>
    </location>
</feature>
<gene>
    <name evidence="3" type="ORF">F7O44_03155</name>
</gene>
<keyword evidence="4" id="KW-1185">Reference proteome</keyword>
<dbReference type="EMBL" id="WLZY01000001">
    <property type="protein sequence ID" value="NDL56066.1"/>
    <property type="molecule type" value="Genomic_DNA"/>
</dbReference>